<feature type="signal peptide" evidence="1">
    <location>
        <begin position="1"/>
        <end position="23"/>
    </location>
</feature>
<organism evidence="2 3">
    <name type="scientific">Candidatus Enterousia intestinigallinarum</name>
    <dbReference type="NCBI Taxonomy" id="2840790"/>
    <lineage>
        <taxon>Bacteria</taxon>
        <taxon>Pseudomonadati</taxon>
        <taxon>Pseudomonadota</taxon>
        <taxon>Alphaproteobacteria</taxon>
        <taxon>Candidatus Enterousia</taxon>
    </lineage>
</organism>
<reference evidence="2" key="1">
    <citation type="submission" date="2020-10" db="EMBL/GenBank/DDBJ databases">
        <authorList>
            <person name="Gilroy R."/>
        </authorList>
    </citation>
    <scope>NUCLEOTIDE SEQUENCE</scope>
    <source>
        <strain evidence="2">ChiGjej3B3-5194</strain>
    </source>
</reference>
<dbReference type="Proteomes" id="UP000886742">
    <property type="component" value="Unassembled WGS sequence"/>
</dbReference>
<gene>
    <name evidence="2" type="ORF">IAD02_02260</name>
</gene>
<sequence length="261" mass="29443">MRIRLGFFLAMLLSTAGIMPVWAATDEFDFSNFAITESGDADLNASSVSLNPGAEPITVNNFDIAGIMLGMSFDDVETLFFKAKGLYSPRKSDSIIYSIQKEWKYNLDYECRQQGIVIPAELEQCVNTLAKNRGLLYASELHLERENTGETIVVYFTSNADDNVVWRVLYNNDVNEIEGDHEKFADQREKKILAFWQGVLDKYGAPNSGTDKWISTNNAYDPMMTAYYGSLDLVDMGRYTSDVAQNIQAARENFQAKPYAF</sequence>
<evidence type="ECO:0000313" key="3">
    <source>
        <dbReference type="Proteomes" id="UP000886742"/>
    </source>
</evidence>
<evidence type="ECO:0000313" key="2">
    <source>
        <dbReference type="EMBL" id="HIS70790.1"/>
    </source>
</evidence>
<feature type="chain" id="PRO_5039344114" evidence="1">
    <location>
        <begin position="24"/>
        <end position="261"/>
    </location>
</feature>
<reference evidence="2" key="2">
    <citation type="journal article" date="2021" name="PeerJ">
        <title>Extensive microbial diversity within the chicken gut microbiome revealed by metagenomics and culture.</title>
        <authorList>
            <person name="Gilroy R."/>
            <person name="Ravi A."/>
            <person name="Getino M."/>
            <person name="Pursley I."/>
            <person name="Horton D.L."/>
            <person name="Alikhan N.F."/>
            <person name="Baker D."/>
            <person name="Gharbi K."/>
            <person name="Hall N."/>
            <person name="Watson M."/>
            <person name="Adriaenssens E.M."/>
            <person name="Foster-Nyarko E."/>
            <person name="Jarju S."/>
            <person name="Secka A."/>
            <person name="Antonio M."/>
            <person name="Oren A."/>
            <person name="Chaudhuri R.R."/>
            <person name="La Ragione R."/>
            <person name="Hildebrand F."/>
            <person name="Pallen M.J."/>
        </authorList>
    </citation>
    <scope>NUCLEOTIDE SEQUENCE</scope>
    <source>
        <strain evidence="2">ChiGjej3B3-5194</strain>
    </source>
</reference>
<proteinExistence type="predicted"/>
<dbReference type="EMBL" id="DVJI01000010">
    <property type="protein sequence ID" value="HIS70790.1"/>
    <property type="molecule type" value="Genomic_DNA"/>
</dbReference>
<dbReference type="AlphaFoldDB" id="A0A9D1FFT4"/>
<protein>
    <submittedName>
        <fullName evidence="2">Uncharacterized protein</fullName>
    </submittedName>
</protein>
<name>A0A9D1FFT4_9PROT</name>
<evidence type="ECO:0000256" key="1">
    <source>
        <dbReference type="SAM" id="SignalP"/>
    </source>
</evidence>
<comment type="caution">
    <text evidence="2">The sequence shown here is derived from an EMBL/GenBank/DDBJ whole genome shotgun (WGS) entry which is preliminary data.</text>
</comment>
<accession>A0A9D1FFT4</accession>
<keyword evidence="1" id="KW-0732">Signal</keyword>